<evidence type="ECO:0000313" key="1">
    <source>
        <dbReference type="EnsemblMetazoa" id="AMEM003096-PA"/>
    </source>
</evidence>
<dbReference type="Proteomes" id="UP000075903">
    <property type="component" value="Unassembled WGS sequence"/>
</dbReference>
<dbReference type="VEuPathDB" id="VectorBase:AMEM003096"/>
<evidence type="ECO:0000313" key="2">
    <source>
        <dbReference type="Proteomes" id="UP000075903"/>
    </source>
</evidence>
<dbReference type="EnsemblMetazoa" id="AMEM003096-RA">
    <property type="protein sequence ID" value="AMEM003096-PA"/>
    <property type="gene ID" value="AMEM003096"/>
</dbReference>
<keyword evidence="2" id="KW-1185">Reference proteome</keyword>
<accession>A0A182USZ3</accession>
<name>A0A182USZ3_ANOME</name>
<sequence>MNKRIVRVFGLENGPHSSLGCTQREEELISQWLAHLTQREGRRLDTGSAHAPTDNWCFSARRHRRALQVIPASAGKCVACCFRPAKGRCFNLYCGAHGRASHISLPVPYPSLPHGDAALCPYLGHLRTATARPSDKWSKDA</sequence>
<proteinExistence type="predicted"/>
<organism evidence="1 2">
    <name type="scientific">Anopheles merus</name>
    <name type="common">Mosquito</name>
    <dbReference type="NCBI Taxonomy" id="30066"/>
    <lineage>
        <taxon>Eukaryota</taxon>
        <taxon>Metazoa</taxon>
        <taxon>Ecdysozoa</taxon>
        <taxon>Arthropoda</taxon>
        <taxon>Hexapoda</taxon>
        <taxon>Insecta</taxon>
        <taxon>Pterygota</taxon>
        <taxon>Neoptera</taxon>
        <taxon>Endopterygota</taxon>
        <taxon>Diptera</taxon>
        <taxon>Nematocera</taxon>
        <taxon>Culicoidea</taxon>
        <taxon>Culicidae</taxon>
        <taxon>Anophelinae</taxon>
        <taxon>Anopheles</taxon>
    </lineage>
</organism>
<protein>
    <submittedName>
        <fullName evidence="1">Uncharacterized protein</fullName>
    </submittedName>
</protein>
<reference evidence="1" key="1">
    <citation type="submission" date="2020-05" db="UniProtKB">
        <authorList>
            <consortium name="EnsemblMetazoa"/>
        </authorList>
    </citation>
    <scope>IDENTIFICATION</scope>
    <source>
        <strain evidence="1">MAF</strain>
    </source>
</reference>
<dbReference type="AlphaFoldDB" id="A0A182USZ3"/>